<feature type="non-terminal residue" evidence="10">
    <location>
        <position position="1"/>
    </location>
</feature>
<evidence type="ECO:0000259" key="9">
    <source>
        <dbReference type="Pfam" id="PF00962"/>
    </source>
</evidence>
<comment type="cofactor">
    <cofactor evidence="1">
        <name>Zn(2+)</name>
        <dbReference type="ChEBI" id="CHEBI:29105"/>
    </cofactor>
</comment>
<proteinExistence type="inferred from homology"/>
<dbReference type="PANTHER" id="PTHR11409:SF42">
    <property type="entry name" value="ADENOSINE DEAMINASE-LIKE PROTEIN"/>
    <property type="match status" value="1"/>
</dbReference>
<keyword evidence="6" id="KW-0546">Nucleotide metabolism</keyword>
<name>A0A7J6X7Q4_THATH</name>
<evidence type="ECO:0000256" key="2">
    <source>
        <dbReference type="ARBA" id="ARBA00006676"/>
    </source>
</evidence>
<dbReference type="PANTHER" id="PTHR11409">
    <property type="entry name" value="ADENOSINE DEAMINASE"/>
    <property type="match status" value="1"/>
</dbReference>
<feature type="coiled-coil region" evidence="8">
    <location>
        <begin position="366"/>
        <end position="393"/>
    </location>
</feature>
<gene>
    <name evidence="10" type="ORF">FRX31_004669</name>
</gene>
<evidence type="ECO:0000256" key="6">
    <source>
        <dbReference type="ARBA" id="ARBA00023080"/>
    </source>
</evidence>
<comment type="similarity">
    <text evidence="2">Belongs to the metallo-dependent hydrolases superfamily. Adenosine and AMP deaminases family.</text>
</comment>
<evidence type="ECO:0000256" key="8">
    <source>
        <dbReference type="SAM" id="Coils"/>
    </source>
</evidence>
<dbReference type="Pfam" id="PF00962">
    <property type="entry name" value="A_deaminase"/>
    <property type="match status" value="1"/>
</dbReference>
<dbReference type="InterPro" id="IPR001365">
    <property type="entry name" value="A_deaminase_dom"/>
</dbReference>
<protein>
    <submittedName>
        <fullName evidence="10">Adenosine deaminase-like protein</fullName>
    </submittedName>
</protein>
<keyword evidence="11" id="KW-1185">Reference proteome</keyword>
<sequence>ELAKVQGEKGVVVFADVEHVIMKSDRSLVECFKMFDLIHVLTTDHETVSRITKEVIEDFASENIVYVELRTTPKRNEAKGMTKRSYMEAVIDGLRSVDTVDVSFIPSDFNREKSSKAFSNNDNGSTRRCIFVRLLLSIDRRESTAAAMDTVQLALELRTLGVVGIDLSGNPLVGNWDTFLQPLLFAKDEGLPVTLHCGEVRNRKEEVQAMLDFLPQRIGHAIFFEEQQWKQLKQSRIPVEICLTSNILTECVISINNHHFDDLYKSKHPIALCTDDTGVFSTSLSHEYRLAASAFGLSEMDLYELGKNSIEYVFADEAVKKCLREVFYAAKPKLMLQHCQERKLYQVKAQCSKSIQPTMVANRTARQQQQEEMENMHNQLQELNAQTEQLQLEKWRTTISRMVTRRPPSTTSTTARYYQHDHCRVPPNQESIP</sequence>
<keyword evidence="8" id="KW-0175">Coiled coil</keyword>
<evidence type="ECO:0000256" key="4">
    <source>
        <dbReference type="ARBA" id="ARBA00022801"/>
    </source>
</evidence>
<dbReference type="CDD" id="cd00443">
    <property type="entry name" value="ADA_AMPD"/>
    <property type="match status" value="1"/>
</dbReference>
<dbReference type="InterPro" id="IPR006330">
    <property type="entry name" value="Ado/ade_deaminase"/>
</dbReference>
<reference evidence="10 11" key="1">
    <citation type="submission" date="2020-06" db="EMBL/GenBank/DDBJ databases">
        <title>Transcriptomic and genomic resources for Thalictrum thalictroides and T. hernandezii: Facilitating candidate gene discovery in an emerging model plant lineage.</title>
        <authorList>
            <person name="Arias T."/>
            <person name="Riano-Pachon D.M."/>
            <person name="Di Stilio V.S."/>
        </authorList>
    </citation>
    <scope>NUCLEOTIDE SEQUENCE [LARGE SCALE GENOMIC DNA]</scope>
    <source>
        <strain evidence="11">cv. WT478/WT964</strain>
        <tissue evidence="10">Leaves</tissue>
    </source>
</reference>
<evidence type="ECO:0000313" key="10">
    <source>
        <dbReference type="EMBL" id="KAF5205744.1"/>
    </source>
</evidence>
<dbReference type="GO" id="GO:0006154">
    <property type="term" value="P:adenosine catabolic process"/>
    <property type="evidence" value="ECO:0007669"/>
    <property type="project" value="TreeGrafter"/>
</dbReference>
<dbReference type="EMBL" id="JABWDY010003699">
    <property type="protein sequence ID" value="KAF5205744.1"/>
    <property type="molecule type" value="Genomic_DNA"/>
</dbReference>
<dbReference type="Gene3D" id="3.20.20.140">
    <property type="entry name" value="Metal-dependent hydrolases"/>
    <property type="match status" value="1"/>
</dbReference>
<dbReference type="GO" id="GO:0004000">
    <property type="term" value="F:adenosine deaminase activity"/>
    <property type="evidence" value="ECO:0007669"/>
    <property type="project" value="TreeGrafter"/>
</dbReference>
<comment type="catalytic activity">
    <reaction evidence="7">
        <text>N(6)-methyl-AMP + H2O + H(+) = IMP + methylamine</text>
        <dbReference type="Rhea" id="RHEA:16001"/>
        <dbReference type="ChEBI" id="CHEBI:15377"/>
        <dbReference type="ChEBI" id="CHEBI:15378"/>
        <dbReference type="ChEBI" id="CHEBI:58053"/>
        <dbReference type="ChEBI" id="CHEBI:59338"/>
        <dbReference type="ChEBI" id="CHEBI:144842"/>
    </reaction>
    <physiologicalReaction direction="left-to-right" evidence="7">
        <dbReference type="Rhea" id="RHEA:16002"/>
    </physiologicalReaction>
</comment>
<organism evidence="10 11">
    <name type="scientific">Thalictrum thalictroides</name>
    <name type="common">Rue-anemone</name>
    <name type="synonym">Anemone thalictroides</name>
    <dbReference type="NCBI Taxonomy" id="46969"/>
    <lineage>
        <taxon>Eukaryota</taxon>
        <taxon>Viridiplantae</taxon>
        <taxon>Streptophyta</taxon>
        <taxon>Embryophyta</taxon>
        <taxon>Tracheophyta</taxon>
        <taxon>Spermatophyta</taxon>
        <taxon>Magnoliopsida</taxon>
        <taxon>Ranunculales</taxon>
        <taxon>Ranunculaceae</taxon>
        <taxon>Thalictroideae</taxon>
        <taxon>Thalictrum</taxon>
    </lineage>
</organism>
<dbReference type="GO" id="GO:0046872">
    <property type="term" value="F:metal ion binding"/>
    <property type="evidence" value="ECO:0007669"/>
    <property type="project" value="UniProtKB-KW"/>
</dbReference>
<evidence type="ECO:0000256" key="5">
    <source>
        <dbReference type="ARBA" id="ARBA00022833"/>
    </source>
</evidence>
<evidence type="ECO:0000313" key="11">
    <source>
        <dbReference type="Proteomes" id="UP000554482"/>
    </source>
</evidence>
<comment type="caution">
    <text evidence="10">The sequence shown here is derived from an EMBL/GenBank/DDBJ whole genome shotgun (WGS) entry which is preliminary data.</text>
</comment>
<dbReference type="FunFam" id="3.20.20.140:FF:000050">
    <property type="entry name" value="Adenosine/AMP deaminase family protein"/>
    <property type="match status" value="1"/>
</dbReference>
<dbReference type="GO" id="GO:0046103">
    <property type="term" value="P:inosine biosynthetic process"/>
    <property type="evidence" value="ECO:0007669"/>
    <property type="project" value="TreeGrafter"/>
</dbReference>
<dbReference type="SUPFAM" id="SSF51556">
    <property type="entry name" value="Metallo-dependent hydrolases"/>
    <property type="match status" value="1"/>
</dbReference>
<keyword evidence="5" id="KW-0862">Zinc</keyword>
<dbReference type="AlphaFoldDB" id="A0A7J6X7Q4"/>
<dbReference type="OrthoDB" id="272271at2759"/>
<feature type="domain" description="Adenosine deaminase" evidence="9">
    <location>
        <begin position="18"/>
        <end position="326"/>
    </location>
</feature>
<dbReference type="Proteomes" id="UP000554482">
    <property type="component" value="Unassembled WGS sequence"/>
</dbReference>
<accession>A0A7J6X7Q4</accession>
<keyword evidence="3" id="KW-0479">Metal-binding</keyword>
<evidence type="ECO:0000256" key="3">
    <source>
        <dbReference type="ARBA" id="ARBA00022723"/>
    </source>
</evidence>
<evidence type="ECO:0000256" key="7">
    <source>
        <dbReference type="ARBA" id="ARBA00048787"/>
    </source>
</evidence>
<evidence type="ECO:0000256" key="1">
    <source>
        <dbReference type="ARBA" id="ARBA00001947"/>
    </source>
</evidence>
<keyword evidence="4" id="KW-0378">Hydrolase</keyword>
<dbReference type="GO" id="GO:0009117">
    <property type="term" value="P:nucleotide metabolic process"/>
    <property type="evidence" value="ECO:0007669"/>
    <property type="project" value="UniProtKB-KW"/>
</dbReference>
<dbReference type="InterPro" id="IPR032466">
    <property type="entry name" value="Metal_Hydrolase"/>
</dbReference>